<dbReference type="Pfam" id="PF00005">
    <property type="entry name" value="ABC_tran"/>
    <property type="match status" value="1"/>
</dbReference>
<dbReference type="PROSITE" id="PS50893">
    <property type="entry name" value="ABC_TRANSPORTER_2"/>
    <property type="match status" value="1"/>
</dbReference>
<comment type="similarity">
    <text evidence="1">Belongs to the ABC transporter superfamily.</text>
</comment>
<reference evidence="7 8" key="1">
    <citation type="submission" date="2023-07" db="EMBL/GenBank/DDBJ databases">
        <title>Sorghum-associated microbial communities from plants grown in Nebraska, USA.</title>
        <authorList>
            <person name="Schachtman D."/>
        </authorList>
    </citation>
    <scope>NUCLEOTIDE SEQUENCE [LARGE SCALE GENOMIC DNA]</scope>
    <source>
        <strain evidence="7 8">BE313</strain>
    </source>
</reference>
<evidence type="ECO:0000313" key="7">
    <source>
        <dbReference type="EMBL" id="MDR7376297.1"/>
    </source>
</evidence>
<keyword evidence="5 7" id="KW-0067">ATP-binding</keyword>
<keyword evidence="3" id="KW-1003">Cell membrane</keyword>
<dbReference type="CDD" id="cd03220">
    <property type="entry name" value="ABC_KpsT_Wzt"/>
    <property type="match status" value="1"/>
</dbReference>
<dbReference type="SUPFAM" id="SSF52540">
    <property type="entry name" value="P-loop containing nucleoside triphosphate hydrolases"/>
    <property type="match status" value="1"/>
</dbReference>
<dbReference type="Gene3D" id="3.40.50.300">
    <property type="entry name" value="P-loop containing nucleotide triphosphate hydrolases"/>
    <property type="match status" value="1"/>
</dbReference>
<sequence length="461" mass="51247">MSSNNIVIRVKNLSKCYEIYNAPRDRLKQFLLPRLQALIGRLVKQYFREFWAIKDLSFEIKKGQTVGIIGRNGAGKSTLLQIICGTLAPTSGSIEIIGRVAALLELGAGFNGEFTGRENIQMYAGVLGLSSEEIAARFDDITDFADIGDFLDQPVKTYSSGMYVRLAFAVVIHVDADVLIVDEALAVGDIAFQAKCMMALKRLMDDGATVLFVSHDTSSVRNLCQKVLWLDAGKSKAFGDPEQIIGNYVAEAHLTINSHLAKVRPTTNERVVTETAKLEDPLLSMEPHISFVKGWRRYGDGRAHIRNVLFLNEQGKPFETLQLHEKFVIRFSVFSESYIERPVFGFSFRDLKGNQVISSMTTNYRNCHVPSLPAGQAFIVEVSGENVLAQGTYTLTLGMENMVERNLAHEYIDVIENAITFQSSFGSDTHDIFPGLVWKQMEIQIKKAGVFSASTDHIALA</sequence>
<dbReference type="Gene3D" id="2.70.50.60">
    <property type="entry name" value="abc- transporter (atp binding component) like domain"/>
    <property type="match status" value="1"/>
</dbReference>
<evidence type="ECO:0000256" key="5">
    <source>
        <dbReference type="ARBA" id="ARBA00022840"/>
    </source>
</evidence>
<dbReference type="Pfam" id="PF14524">
    <property type="entry name" value="Wzt_C"/>
    <property type="match status" value="1"/>
</dbReference>
<proteinExistence type="inferred from homology"/>
<dbReference type="InterPro" id="IPR015860">
    <property type="entry name" value="ABC_transpr_TagH-like"/>
</dbReference>
<protein>
    <submittedName>
        <fullName evidence="7">Lipopolysaccharide transport system ATP-binding protein</fullName>
    </submittedName>
</protein>
<evidence type="ECO:0000256" key="4">
    <source>
        <dbReference type="ARBA" id="ARBA00022741"/>
    </source>
</evidence>
<dbReference type="Proteomes" id="UP001180487">
    <property type="component" value="Unassembled WGS sequence"/>
</dbReference>
<name>A0ABU2C4N6_9BURK</name>
<dbReference type="InterPro" id="IPR003439">
    <property type="entry name" value="ABC_transporter-like_ATP-bd"/>
</dbReference>
<dbReference type="EMBL" id="JAVDXT010000001">
    <property type="protein sequence ID" value="MDR7376297.1"/>
    <property type="molecule type" value="Genomic_DNA"/>
</dbReference>
<evidence type="ECO:0000256" key="3">
    <source>
        <dbReference type="ARBA" id="ARBA00022475"/>
    </source>
</evidence>
<feature type="domain" description="ABC transporter" evidence="6">
    <location>
        <begin position="33"/>
        <end position="257"/>
    </location>
</feature>
<evidence type="ECO:0000313" key="8">
    <source>
        <dbReference type="Proteomes" id="UP001180487"/>
    </source>
</evidence>
<dbReference type="InterPro" id="IPR027417">
    <property type="entry name" value="P-loop_NTPase"/>
</dbReference>
<dbReference type="InterPro" id="IPR050683">
    <property type="entry name" value="Bact_Polysacc_Export_ATP-bd"/>
</dbReference>
<dbReference type="GO" id="GO:0005524">
    <property type="term" value="F:ATP binding"/>
    <property type="evidence" value="ECO:0007669"/>
    <property type="project" value="UniProtKB-KW"/>
</dbReference>
<dbReference type="PANTHER" id="PTHR46743:SF2">
    <property type="entry name" value="TEICHOIC ACIDS EXPORT ATP-BINDING PROTEIN TAGH"/>
    <property type="match status" value="1"/>
</dbReference>
<dbReference type="InterPro" id="IPR029439">
    <property type="entry name" value="Wzt_C"/>
</dbReference>
<keyword evidence="8" id="KW-1185">Reference proteome</keyword>
<comment type="caution">
    <text evidence="7">The sequence shown here is derived from an EMBL/GenBank/DDBJ whole genome shotgun (WGS) entry which is preliminary data.</text>
</comment>
<accession>A0ABU2C4N6</accession>
<dbReference type="InterPro" id="IPR003593">
    <property type="entry name" value="AAA+_ATPase"/>
</dbReference>
<keyword evidence="4" id="KW-0547">Nucleotide-binding</keyword>
<dbReference type="RefSeq" id="WP_310371149.1">
    <property type="nucleotide sequence ID" value="NZ_JAVDXT010000001.1"/>
</dbReference>
<keyword evidence="2" id="KW-0813">Transport</keyword>
<gene>
    <name evidence="7" type="ORF">J2X19_000955</name>
</gene>
<dbReference type="SMART" id="SM00382">
    <property type="entry name" value="AAA"/>
    <property type="match status" value="1"/>
</dbReference>
<evidence type="ECO:0000259" key="6">
    <source>
        <dbReference type="PROSITE" id="PS50893"/>
    </source>
</evidence>
<evidence type="ECO:0000256" key="1">
    <source>
        <dbReference type="ARBA" id="ARBA00005417"/>
    </source>
</evidence>
<dbReference type="PANTHER" id="PTHR46743">
    <property type="entry name" value="TEICHOIC ACIDS EXPORT ATP-BINDING PROTEIN TAGH"/>
    <property type="match status" value="1"/>
</dbReference>
<evidence type="ECO:0000256" key="2">
    <source>
        <dbReference type="ARBA" id="ARBA00022448"/>
    </source>
</evidence>
<dbReference type="CDD" id="cd10147">
    <property type="entry name" value="Wzt_C-like"/>
    <property type="match status" value="1"/>
</dbReference>
<keyword evidence="3" id="KW-0472">Membrane</keyword>
<organism evidence="7 8">
    <name type="scientific">Rhodoferax ferrireducens</name>
    <dbReference type="NCBI Taxonomy" id="192843"/>
    <lineage>
        <taxon>Bacteria</taxon>
        <taxon>Pseudomonadati</taxon>
        <taxon>Pseudomonadota</taxon>
        <taxon>Betaproteobacteria</taxon>
        <taxon>Burkholderiales</taxon>
        <taxon>Comamonadaceae</taxon>
        <taxon>Rhodoferax</taxon>
    </lineage>
</organism>